<feature type="binding site" evidence="6">
    <location>
        <position position="184"/>
    </location>
    <ligand>
        <name>ATP</name>
        <dbReference type="ChEBI" id="CHEBI:30616"/>
    </ligand>
</feature>
<dbReference type="HAMAP" id="MF_00505">
    <property type="entry name" value="HSP90"/>
    <property type="match status" value="1"/>
</dbReference>
<evidence type="ECO:0000256" key="1">
    <source>
        <dbReference type="ARBA" id="ARBA00008239"/>
    </source>
</evidence>
<feature type="binding site" evidence="6">
    <location>
        <position position="48"/>
    </location>
    <ligand>
        <name>ATP</name>
        <dbReference type="ChEBI" id="CHEBI:30616"/>
    </ligand>
</feature>
<dbReference type="InterPro" id="IPR037196">
    <property type="entry name" value="HSP90_C"/>
</dbReference>
<dbReference type="GO" id="GO:0140662">
    <property type="term" value="F:ATP-dependent protein folding chaperone"/>
    <property type="evidence" value="ECO:0007669"/>
    <property type="project" value="InterPro"/>
</dbReference>
<dbReference type="SUPFAM" id="SSF110942">
    <property type="entry name" value="HSP90 C-terminal domain"/>
    <property type="match status" value="1"/>
</dbReference>
<dbReference type="GO" id="GO:0016887">
    <property type="term" value="F:ATP hydrolysis activity"/>
    <property type="evidence" value="ECO:0007669"/>
    <property type="project" value="InterPro"/>
</dbReference>
<feature type="binding site" evidence="6">
    <location>
        <position position="95"/>
    </location>
    <ligand>
        <name>ATP</name>
        <dbReference type="ChEBI" id="CHEBI:30616"/>
    </ligand>
</feature>
<dbReference type="PANTHER" id="PTHR11528">
    <property type="entry name" value="HEAT SHOCK PROTEIN 90 FAMILY MEMBER"/>
    <property type="match status" value="1"/>
</dbReference>
<comment type="subunit">
    <text evidence="5">Homodimer.</text>
</comment>
<dbReference type="GO" id="GO:0051082">
    <property type="term" value="F:unfolded protein binding"/>
    <property type="evidence" value="ECO:0007669"/>
    <property type="project" value="UniProtKB-UniRule"/>
</dbReference>
<dbReference type="SUPFAM" id="SSF54211">
    <property type="entry name" value="Ribosomal protein S5 domain 2-like"/>
    <property type="match status" value="1"/>
</dbReference>
<proteinExistence type="inferred from homology"/>
<accession>A0A2C9DCA3</accession>
<keyword evidence="3 5" id="KW-0067">ATP-binding</keyword>
<dbReference type="Gene3D" id="3.30.230.80">
    <property type="match status" value="1"/>
</dbReference>
<organism evidence="7 8">
    <name type="scientific">Hartmannibacter diazotrophicus</name>
    <dbReference type="NCBI Taxonomy" id="1482074"/>
    <lineage>
        <taxon>Bacteria</taxon>
        <taxon>Pseudomonadati</taxon>
        <taxon>Pseudomonadota</taxon>
        <taxon>Alphaproteobacteria</taxon>
        <taxon>Hyphomicrobiales</taxon>
        <taxon>Pleomorphomonadaceae</taxon>
        <taxon>Hartmannibacter</taxon>
    </lineage>
</organism>
<keyword evidence="5" id="KW-0963">Cytoplasm</keyword>
<keyword evidence="2 5" id="KW-0547">Nucleotide-binding</keyword>
<dbReference type="InterPro" id="IPR019805">
    <property type="entry name" value="Heat_shock_protein_90_CS"/>
</dbReference>
<feature type="region of interest" description="C" evidence="5">
    <location>
        <begin position="561"/>
        <end position="634"/>
    </location>
</feature>
<comment type="function">
    <text evidence="5">Molecular chaperone. Has ATPase activity.</text>
</comment>
<evidence type="ECO:0000256" key="2">
    <source>
        <dbReference type="ARBA" id="ARBA00022741"/>
    </source>
</evidence>
<dbReference type="KEGG" id="hdi:HDIA_3810"/>
<feature type="binding site" evidence="6">
    <location>
        <position position="346"/>
    </location>
    <ligand>
        <name>ATP</name>
        <dbReference type="ChEBI" id="CHEBI:30616"/>
    </ligand>
</feature>
<evidence type="ECO:0000256" key="6">
    <source>
        <dbReference type="PIRSR" id="PIRSR002583-1"/>
    </source>
</evidence>
<dbReference type="PROSITE" id="PS00298">
    <property type="entry name" value="HSP90"/>
    <property type="match status" value="1"/>
</dbReference>
<dbReference type="InterPro" id="IPR020568">
    <property type="entry name" value="Ribosomal_Su5_D2-typ_SF"/>
</dbReference>
<feature type="binding site" evidence="6">
    <location>
        <position position="90"/>
    </location>
    <ligand>
        <name>ATP</name>
        <dbReference type="ChEBI" id="CHEBI:30616"/>
    </ligand>
</feature>
<dbReference type="CDD" id="cd16927">
    <property type="entry name" value="HATPase_Hsp90-like"/>
    <property type="match status" value="1"/>
</dbReference>
<name>A0A2C9DCA3_9HYPH</name>
<dbReference type="AlphaFoldDB" id="A0A2C9DCA3"/>
<dbReference type="Pfam" id="PF13589">
    <property type="entry name" value="HATPase_c_3"/>
    <property type="match status" value="1"/>
</dbReference>
<dbReference type="InterPro" id="IPR001404">
    <property type="entry name" value="Hsp90_fam"/>
</dbReference>
<dbReference type="Gene3D" id="3.40.50.11260">
    <property type="match status" value="1"/>
</dbReference>
<comment type="caution">
    <text evidence="5">Lacks conserved residue(s) required for the propagation of feature annotation.</text>
</comment>
<evidence type="ECO:0000313" key="7">
    <source>
        <dbReference type="EMBL" id="SON57351.1"/>
    </source>
</evidence>
<keyword evidence="5" id="KW-0346">Stress response</keyword>
<feature type="binding site" evidence="6">
    <location>
        <position position="103"/>
    </location>
    <ligand>
        <name>ATP</name>
        <dbReference type="ChEBI" id="CHEBI:30616"/>
    </ligand>
</feature>
<dbReference type="Gene3D" id="3.30.565.10">
    <property type="entry name" value="Histidine kinase-like ATPase, C-terminal domain"/>
    <property type="match status" value="1"/>
</dbReference>
<dbReference type="EMBL" id="LT960614">
    <property type="protein sequence ID" value="SON57351.1"/>
    <property type="molecule type" value="Genomic_DNA"/>
</dbReference>
<dbReference type="GO" id="GO:0005737">
    <property type="term" value="C:cytoplasm"/>
    <property type="evidence" value="ECO:0007669"/>
    <property type="project" value="UniProtKB-SubCell"/>
</dbReference>
<dbReference type="Proteomes" id="UP000223606">
    <property type="component" value="Chromosome 1"/>
</dbReference>
<dbReference type="Gene3D" id="1.20.120.790">
    <property type="entry name" value="Heat shock protein 90, C-terminal domain"/>
    <property type="match status" value="1"/>
</dbReference>
<feature type="binding site" evidence="6">
    <location>
        <position position="44"/>
    </location>
    <ligand>
        <name>ATP</name>
        <dbReference type="ChEBI" id="CHEBI:30616"/>
    </ligand>
</feature>
<dbReference type="SUPFAM" id="SSF55874">
    <property type="entry name" value="ATPase domain of HSP90 chaperone/DNA topoisomerase II/histidine kinase"/>
    <property type="match status" value="1"/>
</dbReference>
<protein>
    <recommendedName>
        <fullName evidence="5">Chaperone protein HtpG</fullName>
    </recommendedName>
    <alternativeName>
        <fullName evidence="5">Heat shock protein HtpG</fullName>
    </alternativeName>
    <alternativeName>
        <fullName evidence="5">High temperature protein G</fullName>
    </alternativeName>
</protein>
<dbReference type="InterPro" id="IPR020575">
    <property type="entry name" value="Hsp90_N"/>
</dbReference>
<dbReference type="OrthoDB" id="9802640at2"/>
<evidence type="ECO:0000256" key="4">
    <source>
        <dbReference type="ARBA" id="ARBA00023186"/>
    </source>
</evidence>
<keyword evidence="8" id="KW-1185">Reference proteome</keyword>
<dbReference type="PIRSF" id="PIRSF002583">
    <property type="entry name" value="Hsp90"/>
    <property type="match status" value="1"/>
</dbReference>
<dbReference type="PRINTS" id="PR00775">
    <property type="entry name" value="HEATSHOCK90"/>
</dbReference>
<dbReference type="Pfam" id="PF00183">
    <property type="entry name" value="HSP90"/>
    <property type="match status" value="1"/>
</dbReference>
<gene>
    <name evidence="5 7" type="primary">htpG</name>
    <name evidence="7" type="ORF">HDIA_3810</name>
</gene>
<evidence type="ECO:0000256" key="3">
    <source>
        <dbReference type="ARBA" id="ARBA00022840"/>
    </source>
</evidence>
<dbReference type="NCBIfam" id="NF003555">
    <property type="entry name" value="PRK05218.1"/>
    <property type="match status" value="1"/>
</dbReference>
<evidence type="ECO:0000256" key="5">
    <source>
        <dbReference type="HAMAP-Rule" id="MF_00505"/>
    </source>
</evidence>
<feature type="region of interest" description="A; substrate-binding" evidence="5">
    <location>
        <begin position="1"/>
        <end position="346"/>
    </location>
</feature>
<evidence type="ECO:0000313" key="8">
    <source>
        <dbReference type="Proteomes" id="UP000223606"/>
    </source>
</evidence>
<dbReference type="GO" id="GO:0005524">
    <property type="term" value="F:ATP binding"/>
    <property type="evidence" value="ECO:0007669"/>
    <property type="project" value="UniProtKB-UniRule"/>
</dbReference>
<dbReference type="InterPro" id="IPR036890">
    <property type="entry name" value="HATPase_C_sf"/>
</dbReference>
<comment type="subcellular location">
    <subcellularLocation>
        <location evidence="5">Cytoplasm</location>
    </subcellularLocation>
</comment>
<reference evidence="8" key="1">
    <citation type="submission" date="2017-09" db="EMBL/GenBank/DDBJ databases">
        <title>Genome sequence of Nannocystis excedens DSM 71.</title>
        <authorList>
            <person name="Blom J."/>
        </authorList>
    </citation>
    <scope>NUCLEOTIDE SEQUENCE [LARGE SCALE GENOMIC DNA]</scope>
    <source>
        <strain evidence="8">type strain: E19</strain>
    </source>
</reference>
<feature type="binding site" evidence="6">
    <location>
        <begin position="131"/>
        <end position="136"/>
    </location>
    <ligand>
        <name>ATP</name>
        <dbReference type="ChEBI" id="CHEBI:30616"/>
    </ligand>
</feature>
<feature type="binding site" evidence="6">
    <location>
        <begin position="110"/>
        <end position="111"/>
    </location>
    <ligand>
        <name>ATP</name>
        <dbReference type="ChEBI" id="CHEBI:30616"/>
    </ligand>
</feature>
<keyword evidence="4 5" id="KW-0143">Chaperone</keyword>
<sequence>MTTMDETKHETPAQETHAFEAEVSRLLHLMVHAVYSNKDIFLRELISNAADACEKLRYLAVSEPGLIEGHEGFRITIEADAKAGRLSVIDNGIGMSRDEMKDNLGTIARSGTKAFLDQLAEKKDGQALIGQFGVGFYSAFMVADKVRVVSRKAGSDVAHEWTSDGKGTFHLGDIDLAEAPVAGTRVTLELMDDATAFAEEGTIERIVREYSAHVPVPISIHVIGAGDGEDAKDETRELTDGAALWMKPKSAVKPEEYKEFYGNVGGMWDDPTLTIHYRAEGRHEYSVLLFVPSMKPFDLFDPDRRGRVKLYVRRVFIADDAEILPAWLRFMRGVVDSEDLPLNISREMLQQNPVLEAIAKGVTNRILSDLAKMAENEAETYAKVWEAFGAVLKEGLYEAPDRRDDLFKLARFHTTRGDGWRSLKDYVADLKENQTAIYYALGESKDAVLASPHLEGYKARGLEVLLLTDPVDAFWVRTALGYDGKPFKSVSQGSADLDQIALEDGKDEDTAPAADVAAFALALKEVLGDRVTEVRASSRLATSAVCLVAPDYGLDRRTEKLVARGEGQSMTAPILEINPRHELIRSLAERQGTDAVEDAAHLLYGQARILEGEAPDDPNDFAARLDRLMQKAFG</sequence>
<comment type="similarity">
    <text evidence="1 5">Belongs to the heat shock protein 90 family.</text>
</comment>